<name>A0ACC7NYA2_9BACL</name>
<proteinExistence type="predicted"/>
<reference evidence="1" key="1">
    <citation type="submission" date="2024-12" db="EMBL/GenBank/DDBJ databases">
        <authorList>
            <person name="Wu N."/>
        </authorList>
    </citation>
    <scope>NUCLEOTIDE SEQUENCE</scope>
    <source>
        <strain evidence="1">P15</strain>
    </source>
</reference>
<accession>A0ACC7NYA2</accession>
<gene>
    <name evidence="1" type="ORF">ACI1P1_12210</name>
</gene>
<organism evidence="1 2">
    <name type="scientific">Paenibacillus mesotrionivorans</name>
    <dbReference type="NCBI Taxonomy" id="3160968"/>
    <lineage>
        <taxon>Bacteria</taxon>
        <taxon>Bacillati</taxon>
        <taxon>Bacillota</taxon>
        <taxon>Bacilli</taxon>
        <taxon>Bacillales</taxon>
        <taxon>Paenibacillaceae</taxon>
        <taxon>Paenibacillus</taxon>
    </lineage>
</organism>
<dbReference type="EMBL" id="JBJURJ010000007">
    <property type="protein sequence ID" value="MFM9329051.1"/>
    <property type="molecule type" value="Genomic_DNA"/>
</dbReference>
<sequence>MLSPDESLKIFLELKKEYIGFSEEDLNETETRLKILDSMLTQVLGWPQSQIKAEVPLGETEADNNHKKLYIDYLLISDHNNFLLEAKKTGASIQLANSTHRTFVRGGVVYNSNKKFLDQAKNYMVKLGTPFSLVTNGHIFIVQRMPIFEHSKNLLVFKSWDDIESKFIDFWNILSPYSNGIEALDLILNTPDELRSPPAYRKKLYDHLQKKDKFPLATSDITLAIEDHLDRFFGDLNSEYLMDLCYCDPSPDITSSLTDNLRRRLVVEPVSTVQLVSTKTVYGVDGNFGRDYLSTISQEGTVYVLLGEVGAGKSTFLTHFYLKELDDNIKDQLIWIRINFLNFTDFGLEKLNSFITSEIYKILDSEYSHLSLTKWEIREAIYEKEVSEFSESLPEPLRQEKSFYIKELYTYIMSLVNSKEEHLEKIFSYIKYKLNKNVCFVFDNIDQRPADQQREVLMIAYNRSKIYKGTVITAMRHQYYYMIKGKPPFDAISVHDYRIQAPKIRDLLEKRLEAFNKFPSKDVIYDLRGKTIKIPIEKFVRILRNTIQNQDEVNLFFENISGGNMRRLLEMFKAFVLSENSKIHEIIRIRRIVENVDNVSVDFQYVLDSIVRENQKFYNSEISLIKNLFLYYNDGFYSHFSQIYILYYLQIRSHVQTQTDKGYVDIEDVLQKFSAIFLNEEKLNSLLLPLLNEFLIDSNMGARESLNGTTSIRISEVGEYYINCLLNDWKYISYVLIDTPIRDHEKGTKIWKKYQQSISAENKNFKTHLLQEAVCMFLEYLEESEKEDLKYILSSTEGKVVPFKPIVPELKKQIVASMKRDI</sequence>
<evidence type="ECO:0000313" key="2">
    <source>
        <dbReference type="Proteomes" id="UP001631969"/>
    </source>
</evidence>
<dbReference type="Proteomes" id="UP001631969">
    <property type="component" value="Unassembled WGS sequence"/>
</dbReference>
<protein>
    <submittedName>
        <fullName evidence="1">Uncharacterized protein</fullName>
    </submittedName>
</protein>
<keyword evidence="2" id="KW-1185">Reference proteome</keyword>
<comment type="caution">
    <text evidence="1">The sequence shown here is derived from an EMBL/GenBank/DDBJ whole genome shotgun (WGS) entry which is preliminary data.</text>
</comment>
<evidence type="ECO:0000313" key="1">
    <source>
        <dbReference type="EMBL" id="MFM9329051.1"/>
    </source>
</evidence>